<dbReference type="EMBL" id="JANPWB010000016">
    <property type="protein sequence ID" value="KAJ1082196.1"/>
    <property type="molecule type" value="Genomic_DNA"/>
</dbReference>
<organism evidence="1 2">
    <name type="scientific">Pleurodeles waltl</name>
    <name type="common">Iberian ribbed newt</name>
    <dbReference type="NCBI Taxonomy" id="8319"/>
    <lineage>
        <taxon>Eukaryota</taxon>
        <taxon>Metazoa</taxon>
        <taxon>Chordata</taxon>
        <taxon>Craniata</taxon>
        <taxon>Vertebrata</taxon>
        <taxon>Euteleostomi</taxon>
        <taxon>Amphibia</taxon>
        <taxon>Batrachia</taxon>
        <taxon>Caudata</taxon>
        <taxon>Salamandroidea</taxon>
        <taxon>Salamandridae</taxon>
        <taxon>Pleurodelinae</taxon>
        <taxon>Pleurodeles</taxon>
    </lineage>
</organism>
<gene>
    <name evidence="1" type="ORF">NDU88_002364</name>
</gene>
<proteinExistence type="predicted"/>
<name>A0AAV7KS03_PLEWA</name>
<evidence type="ECO:0000313" key="2">
    <source>
        <dbReference type="Proteomes" id="UP001066276"/>
    </source>
</evidence>
<dbReference type="Proteomes" id="UP001066276">
    <property type="component" value="Chromosome 12"/>
</dbReference>
<dbReference type="AlphaFoldDB" id="A0AAV7KS03"/>
<comment type="caution">
    <text evidence="1">The sequence shown here is derived from an EMBL/GenBank/DDBJ whole genome shotgun (WGS) entry which is preliminary data.</text>
</comment>
<reference evidence="1" key="1">
    <citation type="journal article" date="2022" name="bioRxiv">
        <title>Sequencing and chromosome-scale assembly of the giantPleurodeles waltlgenome.</title>
        <authorList>
            <person name="Brown T."/>
            <person name="Elewa A."/>
            <person name="Iarovenko S."/>
            <person name="Subramanian E."/>
            <person name="Araus A.J."/>
            <person name="Petzold A."/>
            <person name="Susuki M."/>
            <person name="Suzuki K.-i.T."/>
            <person name="Hayashi T."/>
            <person name="Toyoda A."/>
            <person name="Oliveira C."/>
            <person name="Osipova E."/>
            <person name="Leigh N.D."/>
            <person name="Simon A."/>
            <person name="Yun M.H."/>
        </authorList>
    </citation>
    <scope>NUCLEOTIDE SEQUENCE</scope>
    <source>
        <strain evidence="1">20211129_DDA</strain>
        <tissue evidence="1">Liver</tissue>
    </source>
</reference>
<protein>
    <submittedName>
        <fullName evidence="1">Uncharacterized protein</fullName>
    </submittedName>
</protein>
<accession>A0AAV7KS03</accession>
<keyword evidence="2" id="KW-1185">Reference proteome</keyword>
<evidence type="ECO:0000313" key="1">
    <source>
        <dbReference type="EMBL" id="KAJ1082196.1"/>
    </source>
</evidence>
<sequence>MVKGRQPKSLQANKLDRYAVKMTSGEQLWDQSDETPEVSIAQSGEPSLRSIMAAIQDLQGLVSPIEPKLDAVTLEVNLLREDFGNISEKVAVAETHFEGLLSTTKSVKGNACQGGEIYDAVYATLRVVADKETWHFASPDEAWDDWLEGWRVAGKDLETSTCLELLKEELRALWPNRESDR</sequence>